<evidence type="ECO:0000256" key="2">
    <source>
        <dbReference type="RuleBase" id="RU362116"/>
    </source>
</evidence>
<dbReference type="GO" id="GO:0071978">
    <property type="term" value="P:bacterial-type flagellum-dependent swarming motility"/>
    <property type="evidence" value="ECO:0007669"/>
    <property type="project" value="TreeGrafter"/>
</dbReference>
<accession>A0A6I0F2Y7</accession>
<sequence length="289" mass="30823">MIRGLYTSASGMLVQQHNQDVTANNLANVNTNAFKKDQAVFQAFPDMLLSRINDISPAVPGPSAGPVNPAGRPVLLGRLGTGATLDEISTNFTAGMVTITDTPTDLAIVGEGFFVVDTPEGERYTRNGHFTFRNDGTLTTQEGYEVQGQNGSVVIPVGSDYTIDTEGRILVEGAQLDSLRFITYNDPVGPENAAAGIQAGPLEVGQPPALLKMGDSLYRINEAEGAPAIREMEIGEVQVRIGALERSNVNVIQEMVQMISASRAYEANQKSIQAQDGTLDKAVNELGRA</sequence>
<dbReference type="InterPro" id="IPR037925">
    <property type="entry name" value="FlgE/F/G-like"/>
</dbReference>
<evidence type="ECO:0000313" key="7">
    <source>
        <dbReference type="Proteomes" id="UP000468766"/>
    </source>
</evidence>
<dbReference type="EMBL" id="WBXO01000002">
    <property type="protein sequence ID" value="KAB2953793.1"/>
    <property type="molecule type" value="Genomic_DNA"/>
</dbReference>
<dbReference type="OrthoDB" id="9804559at2"/>
<comment type="similarity">
    <text evidence="1 2">Belongs to the flagella basal body rod proteins family.</text>
</comment>
<dbReference type="PANTHER" id="PTHR30435">
    <property type="entry name" value="FLAGELLAR PROTEIN"/>
    <property type="match status" value="1"/>
</dbReference>
<evidence type="ECO:0000256" key="1">
    <source>
        <dbReference type="ARBA" id="ARBA00009677"/>
    </source>
</evidence>
<feature type="domain" description="Flagellar hook protein FlgE/F/G-like D1" evidence="5">
    <location>
        <begin position="107"/>
        <end position="170"/>
    </location>
</feature>
<gene>
    <name evidence="6" type="ORF">F9B85_04025</name>
</gene>
<dbReference type="InterPro" id="IPR019776">
    <property type="entry name" value="Flagellar_basal_body_rod_CS"/>
</dbReference>
<comment type="subcellular location">
    <subcellularLocation>
        <location evidence="2">Bacterial flagellum basal body</location>
    </subcellularLocation>
</comment>
<dbReference type="Pfam" id="PF00460">
    <property type="entry name" value="Flg_bb_rod"/>
    <property type="match status" value="1"/>
</dbReference>
<dbReference type="InterPro" id="IPR010930">
    <property type="entry name" value="Flg_bb/hook_C_dom"/>
</dbReference>
<dbReference type="PANTHER" id="PTHR30435:SF19">
    <property type="entry name" value="FLAGELLAR BASAL-BODY ROD PROTEIN FLGG"/>
    <property type="match status" value="1"/>
</dbReference>
<comment type="caution">
    <text evidence="6">The sequence shown here is derived from an EMBL/GenBank/DDBJ whole genome shotgun (WGS) entry which is preliminary data.</text>
</comment>
<evidence type="ECO:0000313" key="6">
    <source>
        <dbReference type="EMBL" id="KAB2953793.1"/>
    </source>
</evidence>
<dbReference type="NCBIfam" id="TIGR03506">
    <property type="entry name" value="FlgEFG_subfam"/>
    <property type="match status" value="1"/>
</dbReference>
<dbReference type="RefSeq" id="WP_151618778.1">
    <property type="nucleotide sequence ID" value="NZ_WBXO01000002.1"/>
</dbReference>
<dbReference type="Pfam" id="PF06429">
    <property type="entry name" value="Flg_bbr_C"/>
    <property type="match status" value="1"/>
</dbReference>
<evidence type="ECO:0000259" key="3">
    <source>
        <dbReference type="Pfam" id="PF00460"/>
    </source>
</evidence>
<evidence type="ECO:0000259" key="4">
    <source>
        <dbReference type="Pfam" id="PF06429"/>
    </source>
</evidence>
<keyword evidence="2" id="KW-0975">Bacterial flagellum</keyword>
<dbReference type="InterPro" id="IPR001444">
    <property type="entry name" value="Flag_bb_rod_N"/>
</dbReference>
<dbReference type="Proteomes" id="UP000468766">
    <property type="component" value="Unassembled WGS sequence"/>
</dbReference>
<evidence type="ECO:0000259" key="5">
    <source>
        <dbReference type="Pfam" id="PF22692"/>
    </source>
</evidence>
<reference evidence="6 7" key="1">
    <citation type="submission" date="2019-10" db="EMBL/GenBank/DDBJ databases">
        <title>Whole-genome sequence of the extremophile Heliorestis acidaminivorans DSM 24790.</title>
        <authorList>
            <person name="Kyndt J.A."/>
            <person name="Meyer T.E."/>
        </authorList>
    </citation>
    <scope>NUCLEOTIDE SEQUENCE [LARGE SCALE GENOMIC DNA]</scope>
    <source>
        <strain evidence="6 7">DSM 24790</strain>
    </source>
</reference>
<dbReference type="PROSITE" id="PS00588">
    <property type="entry name" value="FLAGELLA_BB_ROD"/>
    <property type="match status" value="1"/>
</dbReference>
<name>A0A6I0F2Y7_9FIRM</name>
<proteinExistence type="inferred from homology"/>
<organism evidence="6 7">
    <name type="scientific">Heliorestis acidaminivorans</name>
    <dbReference type="NCBI Taxonomy" id="553427"/>
    <lineage>
        <taxon>Bacteria</taxon>
        <taxon>Bacillati</taxon>
        <taxon>Bacillota</taxon>
        <taxon>Clostridia</taxon>
        <taxon>Eubacteriales</taxon>
        <taxon>Heliobacteriaceae</taxon>
        <taxon>Heliorestis</taxon>
    </lineage>
</organism>
<keyword evidence="6" id="KW-0969">Cilium</keyword>
<dbReference type="InterPro" id="IPR020013">
    <property type="entry name" value="Flagellar_FlgE/F/G"/>
</dbReference>
<dbReference type="GO" id="GO:0009425">
    <property type="term" value="C:bacterial-type flagellum basal body"/>
    <property type="evidence" value="ECO:0007669"/>
    <property type="project" value="UniProtKB-SubCell"/>
</dbReference>
<dbReference type="InterPro" id="IPR053967">
    <property type="entry name" value="LlgE_F_G-like_D1"/>
</dbReference>
<dbReference type="Pfam" id="PF22692">
    <property type="entry name" value="LlgE_F_G_D1"/>
    <property type="match status" value="1"/>
</dbReference>
<keyword evidence="7" id="KW-1185">Reference proteome</keyword>
<keyword evidence="6" id="KW-0282">Flagellum</keyword>
<keyword evidence="6" id="KW-0966">Cell projection</keyword>
<protein>
    <submittedName>
        <fullName evidence="6">Flagellar hook-basal body protein</fullName>
    </submittedName>
</protein>
<feature type="domain" description="Flagellar basal body rod protein N-terminal" evidence="3">
    <location>
        <begin position="5"/>
        <end position="35"/>
    </location>
</feature>
<feature type="domain" description="Flagellar basal-body/hook protein C-terminal" evidence="4">
    <location>
        <begin position="242"/>
        <end position="284"/>
    </location>
</feature>
<dbReference type="SUPFAM" id="SSF117143">
    <property type="entry name" value="Flagellar hook protein flgE"/>
    <property type="match status" value="1"/>
</dbReference>
<dbReference type="AlphaFoldDB" id="A0A6I0F2Y7"/>